<evidence type="ECO:0000256" key="8">
    <source>
        <dbReference type="ARBA" id="ARBA00032077"/>
    </source>
</evidence>
<evidence type="ECO:0000256" key="5">
    <source>
        <dbReference type="ARBA" id="ARBA00022862"/>
    </source>
</evidence>
<dbReference type="SUPFAM" id="SSF52833">
    <property type="entry name" value="Thioredoxin-like"/>
    <property type="match status" value="1"/>
</dbReference>
<reference evidence="11 12" key="1">
    <citation type="submission" date="2019-09" db="EMBL/GenBank/DDBJ databases">
        <authorList>
            <person name="Park J.-S."/>
            <person name="Choi H.-J."/>
        </authorList>
    </citation>
    <scope>NUCLEOTIDE SEQUENCE [LARGE SCALE GENOMIC DNA]</scope>
    <source>
        <strain evidence="11 12">176SS1-4</strain>
    </source>
</reference>
<dbReference type="PROSITE" id="PS51352">
    <property type="entry name" value="THIOREDOXIN_2"/>
    <property type="match status" value="1"/>
</dbReference>
<evidence type="ECO:0000256" key="2">
    <source>
        <dbReference type="ARBA" id="ARBA00013021"/>
    </source>
</evidence>
<evidence type="ECO:0000256" key="3">
    <source>
        <dbReference type="ARBA" id="ARBA00017462"/>
    </source>
</evidence>
<dbReference type="Pfam" id="PF00578">
    <property type="entry name" value="AhpC-TSA"/>
    <property type="match status" value="1"/>
</dbReference>
<name>A0A5J5GJA5_9RHOB</name>
<evidence type="ECO:0000256" key="6">
    <source>
        <dbReference type="ARBA" id="ARBA00023002"/>
    </source>
</evidence>
<protein>
    <recommendedName>
        <fullName evidence="3">Alkyl hydroperoxide reductase C</fullName>
        <ecNumber evidence="2">1.11.1.26</ecNumber>
    </recommendedName>
    <alternativeName>
        <fullName evidence="8">Peroxiredoxin</fullName>
    </alternativeName>
</protein>
<sequence>MSVQFFSGSSRHGGRIKLPMSYRRTAKWLPQIGDIFPDFTTRSTKGKIDFHEWAEGSWVVLFSHPAAFTPVCTTEIAGFALAEPDFQQRNTKLISMSRSALHVQKHWLKDIESLFGIQVGFPMLEDETGHFSKTFGMIHPHENDQHSIRKTFIIDPALKVRMIMEYPLFVGRGTDEILRVIDALQVQDEFSVGVGGDWQKGSQCLALPGSMQALSEAGHKLTSYRYYLTTVDLNTEPPEDEG</sequence>
<dbReference type="EMBL" id="VYQE01000003">
    <property type="protein sequence ID" value="KAA9007823.1"/>
    <property type="molecule type" value="Genomic_DNA"/>
</dbReference>
<dbReference type="Proteomes" id="UP000326554">
    <property type="component" value="Unassembled WGS sequence"/>
</dbReference>
<keyword evidence="7" id="KW-0676">Redox-active center</keyword>
<dbReference type="Gene3D" id="3.40.30.10">
    <property type="entry name" value="Glutaredoxin"/>
    <property type="match status" value="1"/>
</dbReference>
<accession>A0A5J5GJA5</accession>
<dbReference type="InterPro" id="IPR036249">
    <property type="entry name" value="Thioredoxin-like_sf"/>
</dbReference>
<keyword evidence="5" id="KW-0049">Antioxidant</keyword>
<dbReference type="PANTHER" id="PTHR10681:SF121">
    <property type="entry name" value="ALKYL HYDROPEROXIDE REDUCTASE C"/>
    <property type="match status" value="1"/>
</dbReference>
<dbReference type="GO" id="GO:0008379">
    <property type="term" value="F:thioredoxin peroxidase activity"/>
    <property type="evidence" value="ECO:0007669"/>
    <property type="project" value="TreeGrafter"/>
</dbReference>
<dbReference type="PANTHER" id="PTHR10681">
    <property type="entry name" value="THIOREDOXIN PEROXIDASE"/>
    <property type="match status" value="1"/>
</dbReference>
<dbReference type="InterPro" id="IPR013766">
    <property type="entry name" value="Thioredoxin_domain"/>
</dbReference>
<comment type="caution">
    <text evidence="11">The sequence shown here is derived from an EMBL/GenBank/DDBJ whole genome shotgun (WGS) entry which is preliminary data.</text>
</comment>
<dbReference type="GO" id="GO:0033554">
    <property type="term" value="P:cellular response to stress"/>
    <property type="evidence" value="ECO:0007669"/>
    <property type="project" value="TreeGrafter"/>
</dbReference>
<keyword evidence="6" id="KW-0560">Oxidoreductase</keyword>
<dbReference type="GO" id="GO:0045454">
    <property type="term" value="P:cell redox homeostasis"/>
    <property type="evidence" value="ECO:0007669"/>
    <property type="project" value="TreeGrafter"/>
</dbReference>
<dbReference type="GO" id="GO:0006979">
    <property type="term" value="P:response to oxidative stress"/>
    <property type="evidence" value="ECO:0007669"/>
    <property type="project" value="TreeGrafter"/>
</dbReference>
<evidence type="ECO:0000256" key="9">
    <source>
        <dbReference type="ARBA" id="ARBA00047572"/>
    </source>
</evidence>
<keyword evidence="4" id="KW-0575">Peroxidase</keyword>
<dbReference type="InterPro" id="IPR000866">
    <property type="entry name" value="AhpC/TSA"/>
</dbReference>
<comment type="subunit">
    <text evidence="1">Homodimer; disulfide-linked, upon oxidation. 5 homodimers assemble to form a ring-like decamer.</text>
</comment>
<evidence type="ECO:0000256" key="1">
    <source>
        <dbReference type="ARBA" id="ARBA00011654"/>
    </source>
</evidence>
<evidence type="ECO:0000259" key="10">
    <source>
        <dbReference type="PROSITE" id="PS51352"/>
    </source>
</evidence>
<keyword evidence="12" id="KW-1185">Reference proteome</keyword>
<organism evidence="11 12">
    <name type="scientific">Histidinibacterium aquaticum</name>
    <dbReference type="NCBI Taxonomy" id="2613962"/>
    <lineage>
        <taxon>Bacteria</taxon>
        <taxon>Pseudomonadati</taxon>
        <taxon>Pseudomonadota</taxon>
        <taxon>Alphaproteobacteria</taxon>
        <taxon>Rhodobacterales</taxon>
        <taxon>Paracoccaceae</taxon>
        <taxon>Histidinibacterium</taxon>
    </lineage>
</organism>
<evidence type="ECO:0000313" key="12">
    <source>
        <dbReference type="Proteomes" id="UP000326554"/>
    </source>
</evidence>
<dbReference type="InterPro" id="IPR050217">
    <property type="entry name" value="Peroxiredoxin"/>
</dbReference>
<dbReference type="AlphaFoldDB" id="A0A5J5GJA5"/>
<gene>
    <name evidence="11" type="ORF">F3S47_09865</name>
</gene>
<dbReference type="GO" id="GO:0102039">
    <property type="term" value="F:NADH-dependent peroxiredoxin activity"/>
    <property type="evidence" value="ECO:0007669"/>
    <property type="project" value="UniProtKB-EC"/>
</dbReference>
<comment type="catalytic activity">
    <reaction evidence="9">
        <text>a hydroperoxide + NADH + H(+) = an alcohol + NAD(+) + H2O</text>
        <dbReference type="Rhea" id="RHEA:62628"/>
        <dbReference type="ChEBI" id="CHEBI:15377"/>
        <dbReference type="ChEBI" id="CHEBI:15378"/>
        <dbReference type="ChEBI" id="CHEBI:30879"/>
        <dbReference type="ChEBI" id="CHEBI:35924"/>
        <dbReference type="ChEBI" id="CHEBI:57540"/>
        <dbReference type="ChEBI" id="CHEBI:57945"/>
        <dbReference type="EC" id="1.11.1.26"/>
    </reaction>
</comment>
<dbReference type="GO" id="GO:0042744">
    <property type="term" value="P:hydrogen peroxide catabolic process"/>
    <property type="evidence" value="ECO:0007669"/>
    <property type="project" value="TreeGrafter"/>
</dbReference>
<evidence type="ECO:0000313" key="11">
    <source>
        <dbReference type="EMBL" id="KAA9007823.1"/>
    </source>
</evidence>
<dbReference type="Gene3D" id="3.30.1020.10">
    <property type="entry name" value="Antioxidant, Horf6, Chain A, domain2"/>
    <property type="match status" value="1"/>
</dbReference>
<evidence type="ECO:0000256" key="7">
    <source>
        <dbReference type="ARBA" id="ARBA00023284"/>
    </source>
</evidence>
<dbReference type="GO" id="GO:0005829">
    <property type="term" value="C:cytosol"/>
    <property type="evidence" value="ECO:0007669"/>
    <property type="project" value="TreeGrafter"/>
</dbReference>
<feature type="domain" description="Thioredoxin" evidence="10">
    <location>
        <begin position="30"/>
        <end position="186"/>
    </location>
</feature>
<evidence type="ECO:0000256" key="4">
    <source>
        <dbReference type="ARBA" id="ARBA00022559"/>
    </source>
</evidence>
<proteinExistence type="predicted"/>
<dbReference type="RefSeq" id="WP_150445105.1">
    <property type="nucleotide sequence ID" value="NZ_VYQE01000003.1"/>
</dbReference>
<dbReference type="EC" id="1.11.1.26" evidence="2"/>